<keyword evidence="1" id="KW-1133">Transmembrane helix</keyword>
<dbReference type="Proteomes" id="UP000030624">
    <property type="component" value="Chromosome"/>
</dbReference>
<dbReference type="AlphaFoldDB" id="A0A0A7GE37"/>
<sequence length="104" mass="11927">MVSWVIEAVALAVTFTVNLPFGYWRKVTRKLSKEWFLAVHSPVPLVFLTRLFAGVSLTHIPLFVASFFLGQFTGGRLRGVLEQKYERLSRCMFVDLSRIMRGAF</sequence>
<organism evidence="2 3">
    <name type="scientific">Geoglobus acetivorans</name>
    <dbReference type="NCBI Taxonomy" id="565033"/>
    <lineage>
        <taxon>Archaea</taxon>
        <taxon>Methanobacteriati</taxon>
        <taxon>Methanobacteriota</taxon>
        <taxon>Archaeoglobi</taxon>
        <taxon>Archaeoglobales</taxon>
        <taxon>Archaeoglobaceae</taxon>
        <taxon>Geoglobus</taxon>
    </lineage>
</organism>
<dbReference type="HOGENOM" id="CLU_166570_0_0_2"/>
<dbReference type="EMBL" id="CP009552">
    <property type="protein sequence ID" value="AIY89231.1"/>
    <property type="molecule type" value="Genomic_DNA"/>
</dbReference>
<evidence type="ECO:0000313" key="2">
    <source>
        <dbReference type="EMBL" id="AIY89231.1"/>
    </source>
</evidence>
<dbReference type="KEGG" id="gac:GACE_0174"/>
<evidence type="ECO:0000313" key="3">
    <source>
        <dbReference type="Proteomes" id="UP000030624"/>
    </source>
</evidence>
<reference evidence="2 3" key="1">
    <citation type="journal article" date="2015" name="Appl. Environ. Microbiol.">
        <title>The Geoglobus acetivorans genome: Fe(III) reduction, acetate utilization, autotrophic growth, and degradation of aromatic compounds in a hyperthermophilic archaeon.</title>
        <authorList>
            <person name="Mardanov A.V."/>
            <person name="Slododkina G.B."/>
            <person name="Slobodkin A.I."/>
            <person name="Beletsky A.V."/>
            <person name="Gavrilov S.N."/>
            <person name="Kublanov I.V."/>
            <person name="Bonch-Osmolovskaya E.A."/>
            <person name="Skryabin K.G."/>
            <person name="Ravin N.V."/>
        </authorList>
    </citation>
    <scope>NUCLEOTIDE SEQUENCE [LARGE SCALE GENOMIC DNA]</scope>
    <source>
        <strain evidence="2 3">SBH6</strain>
    </source>
</reference>
<accession>A0A0A7GE37</accession>
<keyword evidence="1" id="KW-0812">Transmembrane</keyword>
<dbReference type="STRING" id="565033.GACE_0174"/>
<gene>
    <name evidence="2" type="ORF">GACE_0174</name>
</gene>
<name>A0A0A7GE37_GEOAI</name>
<feature type="transmembrane region" description="Helical" evidence="1">
    <location>
        <begin position="6"/>
        <end position="23"/>
    </location>
</feature>
<dbReference type="RefSeq" id="WP_048090397.1">
    <property type="nucleotide sequence ID" value="NZ_CP009552.1"/>
</dbReference>
<keyword evidence="1" id="KW-0472">Membrane</keyword>
<evidence type="ECO:0000256" key="1">
    <source>
        <dbReference type="SAM" id="Phobius"/>
    </source>
</evidence>
<proteinExistence type="predicted"/>
<protein>
    <submittedName>
        <fullName evidence="2">Uncharacterized protein</fullName>
    </submittedName>
</protein>
<dbReference type="GeneID" id="24796773"/>
<dbReference type="eggNOG" id="arCOG10053">
    <property type="taxonomic scope" value="Archaea"/>
</dbReference>